<keyword evidence="1 4" id="KW-0808">Transferase</keyword>
<organism evidence="4 5">
    <name type="scientific">Neobacillus piezotolerans</name>
    <dbReference type="NCBI Taxonomy" id="2259171"/>
    <lineage>
        <taxon>Bacteria</taxon>
        <taxon>Bacillati</taxon>
        <taxon>Bacillota</taxon>
        <taxon>Bacilli</taxon>
        <taxon>Bacillales</taxon>
        <taxon>Bacillaceae</taxon>
        <taxon>Neobacillus</taxon>
    </lineage>
</organism>
<proteinExistence type="predicted"/>
<keyword evidence="2" id="KW-0012">Acyltransferase</keyword>
<keyword evidence="5" id="KW-1185">Reference proteome</keyword>
<feature type="domain" description="N-acetyltransferase" evidence="3">
    <location>
        <begin position="1"/>
        <end position="166"/>
    </location>
</feature>
<gene>
    <name evidence="4" type="ORF">DRW41_00005</name>
</gene>
<dbReference type="Gene3D" id="3.40.630.30">
    <property type="match status" value="1"/>
</dbReference>
<dbReference type="PROSITE" id="PS51186">
    <property type="entry name" value="GNAT"/>
    <property type="match status" value="1"/>
</dbReference>
<sequence length="166" mass="18688">MTIRKATLEDAEAIAKVHVASWQTTYKGIMDEGFLQKLSVEKRKELWLNNIPREESIVLVAELDGEIVGFADGSPVKEGEYPGYGGDITSIYFYEEHQGKSFGKQLLNRLLDGFRQQGFTNAIVKVLEDNAACRFYETLGARRIDEHIIEVAGGKANLLTYAWDKL</sequence>
<dbReference type="Pfam" id="PF00583">
    <property type="entry name" value="Acetyltransf_1"/>
    <property type="match status" value="1"/>
</dbReference>
<evidence type="ECO:0000256" key="2">
    <source>
        <dbReference type="ARBA" id="ARBA00023315"/>
    </source>
</evidence>
<dbReference type="AlphaFoldDB" id="A0A3D8GWW4"/>
<reference evidence="4 5" key="1">
    <citation type="submission" date="2018-07" db="EMBL/GenBank/DDBJ databases">
        <title>Bacillus sp. YLB-04 draft genome sequence.</title>
        <authorList>
            <person name="Yu L."/>
            <person name="Tang X."/>
        </authorList>
    </citation>
    <scope>NUCLEOTIDE SEQUENCE [LARGE SCALE GENOMIC DNA]</scope>
    <source>
        <strain evidence="4 5">YLB-04</strain>
    </source>
</reference>
<accession>A0A3D8GWW4</accession>
<comment type="caution">
    <text evidence="4">The sequence shown here is derived from an EMBL/GenBank/DDBJ whole genome shotgun (WGS) entry which is preliminary data.</text>
</comment>
<dbReference type="InterPro" id="IPR000182">
    <property type="entry name" value="GNAT_dom"/>
</dbReference>
<dbReference type="EMBL" id="QNQT01000001">
    <property type="protein sequence ID" value="RDU38938.1"/>
    <property type="molecule type" value="Genomic_DNA"/>
</dbReference>
<dbReference type="CDD" id="cd04301">
    <property type="entry name" value="NAT_SF"/>
    <property type="match status" value="1"/>
</dbReference>
<dbReference type="GO" id="GO:0016747">
    <property type="term" value="F:acyltransferase activity, transferring groups other than amino-acyl groups"/>
    <property type="evidence" value="ECO:0007669"/>
    <property type="project" value="InterPro"/>
</dbReference>
<dbReference type="OrthoDB" id="5292888at2"/>
<evidence type="ECO:0000259" key="3">
    <source>
        <dbReference type="PROSITE" id="PS51186"/>
    </source>
</evidence>
<evidence type="ECO:0000313" key="4">
    <source>
        <dbReference type="EMBL" id="RDU38938.1"/>
    </source>
</evidence>
<dbReference type="PANTHER" id="PTHR43877">
    <property type="entry name" value="AMINOALKYLPHOSPHONATE N-ACETYLTRANSFERASE-RELATED-RELATED"/>
    <property type="match status" value="1"/>
</dbReference>
<protein>
    <submittedName>
        <fullName evidence="4">GNAT family N-acetyltransferase</fullName>
    </submittedName>
</protein>
<dbReference type="InterPro" id="IPR016181">
    <property type="entry name" value="Acyl_CoA_acyltransferase"/>
</dbReference>
<dbReference type="Proteomes" id="UP000257144">
    <property type="component" value="Unassembled WGS sequence"/>
</dbReference>
<name>A0A3D8GWW4_9BACI</name>
<evidence type="ECO:0000256" key="1">
    <source>
        <dbReference type="ARBA" id="ARBA00022679"/>
    </source>
</evidence>
<evidence type="ECO:0000313" key="5">
    <source>
        <dbReference type="Proteomes" id="UP000257144"/>
    </source>
</evidence>
<dbReference type="InterPro" id="IPR050832">
    <property type="entry name" value="Bact_Acetyltransf"/>
</dbReference>
<dbReference type="SUPFAM" id="SSF55729">
    <property type="entry name" value="Acyl-CoA N-acyltransferases (Nat)"/>
    <property type="match status" value="1"/>
</dbReference>